<evidence type="ECO:0000313" key="5">
    <source>
        <dbReference type="EMBL" id="MBL0705974.1"/>
    </source>
</evidence>
<dbReference type="EMBL" id="JAERRC010000024">
    <property type="protein sequence ID" value="MBL0705974.1"/>
    <property type="molecule type" value="Genomic_DNA"/>
</dbReference>
<dbReference type="Pfam" id="PF01551">
    <property type="entry name" value="Peptidase_M23"/>
    <property type="match status" value="1"/>
</dbReference>
<evidence type="ECO:0000256" key="3">
    <source>
        <dbReference type="SAM" id="SignalP"/>
    </source>
</evidence>
<feature type="compositionally biased region" description="Low complexity" evidence="2">
    <location>
        <begin position="282"/>
        <end position="405"/>
    </location>
</feature>
<evidence type="ECO:0000256" key="1">
    <source>
        <dbReference type="ARBA" id="ARBA00022729"/>
    </source>
</evidence>
<dbReference type="Proteomes" id="UP000639051">
    <property type="component" value="Unassembled WGS sequence"/>
</dbReference>
<feature type="signal peptide" evidence="3">
    <location>
        <begin position="1"/>
        <end position="36"/>
    </location>
</feature>
<dbReference type="SUPFAM" id="SSF51261">
    <property type="entry name" value="Duplicated hybrid motif"/>
    <property type="match status" value="1"/>
</dbReference>
<feature type="domain" description="M23ase beta-sheet core" evidence="4">
    <location>
        <begin position="112"/>
        <end position="207"/>
    </location>
</feature>
<sequence>MGRALATTVSRLRARLTGALTVAAALVVFCAAPALAGDVSPGSITADPHAVVSFYRTDVGSRAAGHVSPVYVAQADLVRPQTGKLYAPLTTLVPTSGFGYRTSPLTGQIGEFHWGQDFAAACGTPVYAADSGVVRAAGWHPWGGGNRVEIDHGNGLVTTYNHMLGAAVKTGEPVEVGQVVGLVGSTGSSTGCHLHFETIRDGKYVDPMTFSFIPISQKDSLGTVQVTDYTPKDGNATNTRQDWAIPALAQEPTQGETITPAPSAPTPPPLVDPTPAGPPAAAPTITGSPSPSPSSTTAGPAPAESTSPAASPTPSATTSPTTSSPSPTATSSPTPTDTSSPAPTTSSPTPTPTASPTADPTATTQSAPSTTTQSATSATTSATGTATTSTTGTATTSTATCAPAPTASPTPTPTATSTTTTTTHC</sequence>
<protein>
    <submittedName>
        <fullName evidence="5">M23 family metallopeptidase</fullName>
    </submittedName>
</protein>
<evidence type="ECO:0000313" key="6">
    <source>
        <dbReference type="Proteomes" id="UP000639051"/>
    </source>
</evidence>
<accession>A0ABS1K2U1</accession>
<feature type="compositionally biased region" description="Pro residues" evidence="2">
    <location>
        <begin position="262"/>
        <end position="281"/>
    </location>
</feature>
<dbReference type="PANTHER" id="PTHR21666">
    <property type="entry name" value="PEPTIDASE-RELATED"/>
    <property type="match status" value="1"/>
</dbReference>
<feature type="compositionally biased region" description="Low complexity" evidence="2">
    <location>
        <begin position="413"/>
        <end position="425"/>
    </location>
</feature>
<name>A0ABS1K2U1_9MICC</name>
<reference evidence="5 6" key="1">
    <citation type="submission" date="2021-01" db="EMBL/GenBank/DDBJ databases">
        <title>Genome public.</title>
        <authorList>
            <person name="Liu C."/>
            <person name="Sun Q."/>
        </authorList>
    </citation>
    <scope>NUCLEOTIDE SEQUENCE [LARGE SCALE GENOMIC DNA]</scope>
    <source>
        <strain evidence="5 6">JC656</strain>
    </source>
</reference>
<feature type="chain" id="PRO_5045322740" evidence="3">
    <location>
        <begin position="37"/>
        <end position="425"/>
    </location>
</feature>
<organism evidence="5 6">
    <name type="scientific">Sinomonas cellulolyticus</name>
    <dbReference type="NCBI Taxonomy" id="2801916"/>
    <lineage>
        <taxon>Bacteria</taxon>
        <taxon>Bacillati</taxon>
        <taxon>Actinomycetota</taxon>
        <taxon>Actinomycetes</taxon>
        <taxon>Micrococcales</taxon>
        <taxon>Micrococcaceae</taxon>
        <taxon>Sinomonas</taxon>
    </lineage>
</organism>
<dbReference type="PANTHER" id="PTHR21666:SF289">
    <property type="entry name" value="L-ALA--D-GLU ENDOPEPTIDASE"/>
    <property type="match status" value="1"/>
</dbReference>
<dbReference type="InterPro" id="IPR016047">
    <property type="entry name" value="M23ase_b-sheet_dom"/>
</dbReference>
<proteinExistence type="predicted"/>
<dbReference type="RefSeq" id="WP_201896921.1">
    <property type="nucleotide sequence ID" value="NZ_BNCM01000002.1"/>
</dbReference>
<gene>
    <name evidence="5" type="ORF">JJE72_10695</name>
</gene>
<dbReference type="InterPro" id="IPR011055">
    <property type="entry name" value="Dup_hybrid_motif"/>
</dbReference>
<evidence type="ECO:0000256" key="2">
    <source>
        <dbReference type="SAM" id="MobiDB-lite"/>
    </source>
</evidence>
<dbReference type="CDD" id="cd12797">
    <property type="entry name" value="M23_peptidase"/>
    <property type="match status" value="1"/>
</dbReference>
<keyword evidence="1 3" id="KW-0732">Signal</keyword>
<dbReference type="InterPro" id="IPR050570">
    <property type="entry name" value="Cell_wall_metabolism_enzyme"/>
</dbReference>
<keyword evidence="6" id="KW-1185">Reference proteome</keyword>
<feature type="region of interest" description="Disordered" evidence="2">
    <location>
        <begin position="255"/>
        <end position="425"/>
    </location>
</feature>
<evidence type="ECO:0000259" key="4">
    <source>
        <dbReference type="Pfam" id="PF01551"/>
    </source>
</evidence>
<comment type="caution">
    <text evidence="5">The sequence shown here is derived from an EMBL/GenBank/DDBJ whole genome shotgun (WGS) entry which is preliminary data.</text>
</comment>
<dbReference type="Gene3D" id="2.70.70.10">
    <property type="entry name" value="Glucose Permease (Domain IIA)"/>
    <property type="match status" value="1"/>
</dbReference>